<organism evidence="1 2">
    <name type="scientific">Choiromyces venosus 120613-1</name>
    <dbReference type="NCBI Taxonomy" id="1336337"/>
    <lineage>
        <taxon>Eukaryota</taxon>
        <taxon>Fungi</taxon>
        <taxon>Dikarya</taxon>
        <taxon>Ascomycota</taxon>
        <taxon>Pezizomycotina</taxon>
        <taxon>Pezizomycetes</taxon>
        <taxon>Pezizales</taxon>
        <taxon>Tuberaceae</taxon>
        <taxon>Choiromyces</taxon>
    </lineage>
</organism>
<name>A0A3N4JK25_9PEZI</name>
<dbReference type="Proteomes" id="UP000276215">
    <property type="component" value="Unassembled WGS sequence"/>
</dbReference>
<proteinExistence type="predicted"/>
<reference evidence="1 2" key="1">
    <citation type="journal article" date="2018" name="Nat. Ecol. Evol.">
        <title>Pezizomycetes genomes reveal the molecular basis of ectomycorrhizal truffle lifestyle.</title>
        <authorList>
            <person name="Murat C."/>
            <person name="Payen T."/>
            <person name="Noel B."/>
            <person name="Kuo A."/>
            <person name="Morin E."/>
            <person name="Chen J."/>
            <person name="Kohler A."/>
            <person name="Krizsan K."/>
            <person name="Balestrini R."/>
            <person name="Da Silva C."/>
            <person name="Montanini B."/>
            <person name="Hainaut M."/>
            <person name="Levati E."/>
            <person name="Barry K.W."/>
            <person name="Belfiori B."/>
            <person name="Cichocki N."/>
            <person name="Clum A."/>
            <person name="Dockter R.B."/>
            <person name="Fauchery L."/>
            <person name="Guy J."/>
            <person name="Iotti M."/>
            <person name="Le Tacon F."/>
            <person name="Lindquist E.A."/>
            <person name="Lipzen A."/>
            <person name="Malagnac F."/>
            <person name="Mello A."/>
            <person name="Molinier V."/>
            <person name="Miyauchi S."/>
            <person name="Poulain J."/>
            <person name="Riccioni C."/>
            <person name="Rubini A."/>
            <person name="Sitrit Y."/>
            <person name="Splivallo R."/>
            <person name="Traeger S."/>
            <person name="Wang M."/>
            <person name="Zifcakova L."/>
            <person name="Wipf D."/>
            <person name="Zambonelli A."/>
            <person name="Paolocci F."/>
            <person name="Nowrousian M."/>
            <person name="Ottonello S."/>
            <person name="Baldrian P."/>
            <person name="Spatafora J.W."/>
            <person name="Henrissat B."/>
            <person name="Nagy L.G."/>
            <person name="Aury J.M."/>
            <person name="Wincker P."/>
            <person name="Grigoriev I.V."/>
            <person name="Bonfante P."/>
            <person name="Martin F.M."/>
        </authorList>
    </citation>
    <scope>NUCLEOTIDE SEQUENCE [LARGE SCALE GENOMIC DNA]</scope>
    <source>
        <strain evidence="1 2">120613-1</strain>
    </source>
</reference>
<accession>A0A3N4JK25</accession>
<evidence type="ECO:0000313" key="1">
    <source>
        <dbReference type="EMBL" id="RPA97627.1"/>
    </source>
</evidence>
<keyword evidence="2" id="KW-1185">Reference proteome</keyword>
<evidence type="ECO:0000313" key="2">
    <source>
        <dbReference type="Proteomes" id="UP000276215"/>
    </source>
</evidence>
<dbReference type="EMBL" id="ML120402">
    <property type="protein sequence ID" value="RPA97627.1"/>
    <property type="molecule type" value="Genomic_DNA"/>
</dbReference>
<dbReference type="AlphaFoldDB" id="A0A3N4JK25"/>
<protein>
    <submittedName>
        <fullName evidence="1">Uncharacterized protein</fullName>
    </submittedName>
</protein>
<gene>
    <name evidence="1" type="ORF">L873DRAFT_1809393</name>
</gene>
<sequence length="66" mass="7248">MHPKPPYAKRNNSNRQPVISCIEPPVDEGLSSSLDVVLSVGLNRYVHSGNGLKGLWRNLCCAKAEM</sequence>